<dbReference type="GO" id="GO:0009055">
    <property type="term" value="F:electron transfer activity"/>
    <property type="evidence" value="ECO:0007669"/>
    <property type="project" value="InterPro"/>
</dbReference>
<dbReference type="SUPFAM" id="SSF46626">
    <property type="entry name" value="Cytochrome c"/>
    <property type="match status" value="1"/>
</dbReference>
<accession>A0A1I3F613</accession>
<evidence type="ECO:0000313" key="3">
    <source>
        <dbReference type="Proteomes" id="UP000198670"/>
    </source>
</evidence>
<proteinExistence type="predicted"/>
<keyword evidence="3" id="KW-1185">Reference proteome</keyword>
<organism evidence="2 3">
    <name type="scientific">Parapedobacter indicus</name>
    <dbReference type="NCBI Taxonomy" id="1477437"/>
    <lineage>
        <taxon>Bacteria</taxon>
        <taxon>Pseudomonadati</taxon>
        <taxon>Bacteroidota</taxon>
        <taxon>Sphingobacteriia</taxon>
        <taxon>Sphingobacteriales</taxon>
        <taxon>Sphingobacteriaceae</taxon>
        <taxon>Parapedobacter</taxon>
    </lineage>
</organism>
<evidence type="ECO:0008006" key="4">
    <source>
        <dbReference type="Google" id="ProtNLM"/>
    </source>
</evidence>
<evidence type="ECO:0000256" key="1">
    <source>
        <dbReference type="SAM" id="SignalP"/>
    </source>
</evidence>
<feature type="signal peptide" evidence="1">
    <location>
        <begin position="1"/>
        <end position="19"/>
    </location>
</feature>
<dbReference type="STRING" id="1477437.SAMN05444682_102183"/>
<reference evidence="2 3" key="1">
    <citation type="submission" date="2016-10" db="EMBL/GenBank/DDBJ databases">
        <authorList>
            <person name="de Groot N.N."/>
        </authorList>
    </citation>
    <scope>NUCLEOTIDE SEQUENCE [LARGE SCALE GENOMIC DNA]</scope>
    <source>
        <strain evidence="2 3">RK1</strain>
    </source>
</reference>
<dbReference type="InterPro" id="IPR036909">
    <property type="entry name" value="Cyt_c-like_dom_sf"/>
</dbReference>
<dbReference type="AlphaFoldDB" id="A0A1I3F613"/>
<dbReference type="GO" id="GO:0020037">
    <property type="term" value="F:heme binding"/>
    <property type="evidence" value="ECO:0007669"/>
    <property type="project" value="InterPro"/>
</dbReference>
<dbReference type="OrthoDB" id="708774at2"/>
<dbReference type="EMBL" id="FOQO01000002">
    <property type="protein sequence ID" value="SFI06669.1"/>
    <property type="molecule type" value="Genomic_DNA"/>
</dbReference>
<dbReference type="Proteomes" id="UP000198670">
    <property type="component" value="Unassembled WGS sequence"/>
</dbReference>
<evidence type="ECO:0000313" key="2">
    <source>
        <dbReference type="EMBL" id="SFI06669.1"/>
    </source>
</evidence>
<name>A0A1I3F613_9SPHI</name>
<dbReference type="PROSITE" id="PS51257">
    <property type="entry name" value="PROKAR_LIPOPROTEIN"/>
    <property type="match status" value="1"/>
</dbReference>
<keyword evidence="1" id="KW-0732">Signal</keyword>
<protein>
    <recommendedName>
        <fullName evidence="4">Cytochrome c domain-containing protein</fullName>
    </recommendedName>
</protein>
<gene>
    <name evidence="2" type="ORF">SAMN05444682_102183</name>
</gene>
<sequence>MKRLIKSALWVALVAACLAGCGKDDPTPETPPGKEDGVTVENVTYKNFVGGLFESRCAKCHAGSGPGTVKWVFSGYESVRDNLSRINDMVIVRKLMPQDGSLTNNQLTLLKAWIEKDAPQ</sequence>
<dbReference type="RefSeq" id="WP_090624815.1">
    <property type="nucleotide sequence ID" value="NZ_FOQO01000002.1"/>
</dbReference>
<feature type="chain" id="PRO_5011612551" description="Cytochrome c domain-containing protein" evidence="1">
    <location>
        <begin position="20"/>
        <end position="120"/>
    </location>
</feature>